<proteinExistence type="predicted"/>
<dbReference type="AlphaFoldDB" id="A0A1M7EUL1"/>
<protein>
    <recommendedName>
        <fullName evidence="3">DUF2946 family protein</fullName>
    </recommendedName>
</protein>
<dbReference type="OrthoDB" id="8246296at2"/>
<evidence type="ECO:0000313" key="2">
    <source>
        <dbReference type="Proteomes" id="UP000189935"/>
    </source>
</evidence>
<dbReference type="Proteomes" id="UP000189935">
    <property type="component" value="Chromosome I"/>
</dbReference>
<dbReference type="EMBL" id="LT670844">
    <property type="protein sequence ID" value="SHL95286.1"/>
    <property type="molecule type" value="Genomic_DNA"/>
</dbReference>
<organism evidence="1 2">
    <name type="scientific">Bradyrhizobium lablabi</name>
    <dbReference type="NCBI Taxonomy" id="722472"/>
    <lineage>
        <taxon>Bacteria</taxon>
        <taxon>Pseudomonadati</taxon>
        <taxon>Pseudomonadota</taxon>
        <taxon>Alphaproteobacteria</taxon>
        <taxon>Hyphomicrobiales</taxon>
        <taxon>Nitrobacteraceae</taxon>
        <taxon>Bradyrhizobium</taxon>
    </lineage>
</organism>
<dbReference type="Pfam" id="PF11162">
    <property type="entry name" value="DUF2946"/>
    <property type="match status" value="1"/>
</dbReference>
<reference evidence="1 2" key="1">
    <citation type="submission" date="2016-11" db="EMBL/GenBank/DDBJ databases">
        <authorList>
            <person name="Jaros S."/>
            <person name="Januszkiewicz K."/>
            <person name="Wedrychowicz H."/>
        </authorList>
    </citation>
    <scope>NUCLEOTIDE SEQUENCE [LARGE SCALE GENOMIC DNA]</scope>
    <source>
        <strain evidence="1 2">GAS499</strain>
    </source>
</reference>
<dbReference type="InterPro" id="IPR021333">
    <property type="entry name" value="DUF2946"/>
</dbReference>
<evidence type="ECO:0008006" key="3">
    <source>
        <dbReference type="Google" id="ProtNLM"/>
    </source>
</evidence>
<gene>
    <name evidence="1" type="ORF">SAMN05444159_7277</name>
</gene>
<accession>A0A1M7EUL1</accession>
<dbReference type="RefSeq" id="WP_079545913.1">
    <property type="nucleotide sequence ID" value="NZ_LT670844.1"/>
</dbReference>
<sequence length="125" mass="13251">MRRRLEAFIPIVLLSILVQLFAPIAAFRVVAYAASDPLYMLSICAETAASPDAQTAPAKTQHDHGDCCVLCAVGHGGAAAVAPPPPIFVSLQRQYQRVSWLEAGDAMPTVRVGSNAQARAPPQLT</sequence>
<evidence type="ECO:0000313" key="1">
    <source>
        <dbReference type="EMBL" id="SHL95286.1"/>
    </source>
</evidence>
<name>A0A1M7EUL1_9BRAD</name>